<reference evidence="2" key="1">
    <citation type="journal article" date="2012" name="Proc. Natl. Acad. Sci. U.S.A.">
        <title>Antigenic diversity is generated by distinct evolutionary mechanisms in African trypanosome species.</title>
        <authorList>
            <person name="Jackson A.P."/>
            <person name="Berry A."/>
            <person name="Aslett M."/>
            <person name="Allison H.C."/>
            <person name="Burton P."/>
            <person name="Vavrova-Anderson J."/>
            <person name="Brown R."/>
            <person name="Browne H."/>
            <person name="Corton N."/>
            <person name="Hauser H."/>
            <person name="Gamble J."/>
            <person name="Gilderthorp R."/>
            <person name="Marcello L."/>
            <person name="McQuillan J."/>
            <person name="Otto T.D."/>
            <person name="Quail M.A."/>
            <person name="Sanders M.J."/>
            <person name="van Tonder A."/>
            <person name="Ginger M.L."/>
            <person name="Field M.C."/>
            <person name="Barry J.D."/>
            <person name="Hertz-Fowler C."/>
            <person name="Berriman M."/>
        </authorList>
    </citation>
    <scope>NUCLEOTIDE SEQUENCE</scope>
    <source>
        <strain evidence="2">IL3000</strain>
    </source>
</reference>
<evidence type="ECO:0000313" key="2">
    <source>
        <dbReference type="EMBL" id="CCC95071.1"/>
    </source>
</evidence>
<dbReference type="EMBL" id="HE575324">
    <property type="protein sequence ID" value="CCC95071.1"/>
    <property type="molecule type" value="Genomic_DNA"/>
</dbReference>
<proteinExistence type="predicted"/>
<sequence>MRARKKNKNNNKPQCSDKKEDLINGLKIQQHTETNRRCTVTGRMTEESTDNKAVLGKRRGGVAKGNPAPPPVTGNDAIRLRVEFKHANEKHIHPSFSGAYPETDLPSK</sequence>
<accession>G0V0A1</accession>
<dbReference type="AlphaFoldDB" id="G0V0A1"/>
<evidence type="ECO:0000256" key="1">
    <source>
        <dbReference type="SAM" id="MobiDB-lite"/>
    </source>
</evidence>
<protein>
    <submittedName>
        <fullName evidence="2">Uncharacterized protein</fullName>
    </submittedName>
</protein>
<gene>
    <name evidence="2" type="ORF">TCIL3000_11_4770</name>
</gene>
<name>G0V0A1_TRYCI</name>
<feature type="region of interest" description="Disordered" evidence="1">
    <location>
        <begin position="1"/>
        <end position="22"/>
    </location>
</feature>
<organism evidence="2">
    <name type="scientific">Trypanosoma congolense (strain IL3000)</name>
    <dbReference type="NCBI Taxonomy" id="1068625"/>
    <lineage>
        <taxon>Eukaryota</taxon>
        <taxon>Discoba</taxon>
        <taxon>Euglenozoa</taxon>
        <taxon>Kinetoplastea</taxon>
        <taxon>Metakinetoplastina</taxon>
        <taxon>Trypanosomatida</taxon>
        <taxon>Trypanosomatidae</taxon>
        <taxon>Trypanosoma</taxon>
        <taxon>Nannomonas</taxon>
    </lineage>
</organism>